<protein>
    <submittedName>
        <fullName evidence="1">Uncharacterized protein</fullName>
    </submittedName>
</protein>
<dbReference type="AlphaFoldDB" id="A0AA87LU44"/>
<sequence length="76" mass="8230">MLCLARGRGGARAFLAIECYYMFCVFKQKIWSKMAATLSAEGDPAGSIAAEELLATGNRDVLLHQSNDPLPKDPKA</sequence>
<evidence type="ECO:0000313" key="1">
    <source>
        <dbReference type="EMBL" id="EIM07949.1"/>
    </source>
</evidence>
<accession>A0AA87LU44</accession>
<organism evidence="1 2">
    <name type="scientific">Planococcus antarcticus DSM 14505</name>
    <dbReference type="NCBI Taxonomy" id="1185653"/>
    <lineage>
        <taxon>Bacteria</taxon>
        <taxon>Bacillati</taxon>
        <taxon>Bacillota</taxon>
        <taxon>Bacilli</taxon>
        <taxon>Bacillales</taxon>
        <taxon>Caryophanaceae</taxon>
        <taxon>Planococcus</taxon>
    </lineage>
</organism>
<proteinExistence type="predicted"/>
<evidence type="ECO:0000313" key="2">
    <source>
        <dbReference type="Proteomes" id="UP000004725"/>
    </source>
</evidence>
<gene>
    <name evidence="1" type="ORF">A1A1_03817</name>
</gene>
<name>A0AA87LU44_9BACL</name>
<dbReference type="EMBL" id="AJYB01000011">
    <property type="protein sequence ID" value="EIM07949.1"/>
    <property type="molecule type" value="Genomic_DNA"/>
</dbReference>
<comment type="caution">
    <text evidence="1">The sequence shown here is derived from an EMBL/GenBank/DDBJ whole genome shotgun (WGS) entry which is preliminary data.</text>
</comment>
<reference evidence="1 2" key="1">
    <citation type="journal article" date="2012" name="J. Bacteriol.">
        <title>Genome Sequence of the Antarctic Psychrophile Bacterium Planococcus antarcticus DSM 14505.</title>
        <authorList>
            <person name="Margolles A."/>
            <person name="Gueimonde M."/>
            <person name="Sanchez B."/>
        </authorList>
    </citation>
    <scope>NUCLEOTIDE SEQUENCE [LARGE SCALE GENOMIC DNA]</scope>
    <source>
        <strain evidence="1 2">DSM 14505</strain>
    </source>
</reference>
<dbReference type="Proteomes" id="UP000004725">
    <property type="component" value="Unassembled WGS sequence"/>
</dbReference>